<evidence type="ECO:0008006" key="3">
    <source>
        <dbReference type="Google" id="ProtNLM"/>
    </source>
</evidence>
<dbReference type="SUPFAM" id="SSF53822">
    <property type="entry name" value="Periplasmic binding protein-like I"/>
    <property type="match status" value="1"/>
</dbReference>
<dbReference type="AlphaFoldDB" id="A0A3P7KK69"/>
<reference evidence="1 2" key="1">
    <citation type="submission" date="2018-11" db="EMBL/GenBank/DDBJ databases">
        <authorList>
            <consortium name="Pathogen Informatics"/>
        </authorList>
    </citation>
    <scope>NUCLEOTIDE SEQUENCE [LARGE SCALE GENOMIC DNA]</scope>
</reference>
<dbReference type="Gene3D" id="3.40.50.2300">
    <property type="match status" value="1"/>
</dbReference>
<accession>A0A3P7KK69</accession>
<evidence type="ECO:0000313" key="2">
    <source>
        <dbReference type="Proteomes" id="UP000270094"/>
    </source>
</evidence>
<gene>
    <name evidence="1" type="ORF">SVUK_LOCUS3366</name>
</gene>
<dbReference type="EMBL" id="UYYB01008579">
    <property type="protein sequence ID" value="VDM68368.1"/>
    <property type="molecule type" value="Genomic_DNA"/>
</dbReference>
<dbReference type="InterPro" id="IPR028082">
    <property type="entry name" value="Peripla_BP_I"/>
</dbReference>
<name>A0A3P7KK69_STRVU</name>
<dbReference type="Proteomes" id="UP000270094">
    <property type="component" value="Unassembled WGS sequence"/>
</dbReference>
<protein>
    <recommendedName>
        <fullName evidence="3">Receptor ligand binding region domain-containing protein</fullName>
    </recommendedName>
</protein>
<organism evidence="1 2">
    <name type="scientific">Strongylus vulgaris</name>
    <name type="common">Blood worm</name>
    <dbReference type="NCBI Taxonomy" id="40348"/>
    <lineage>
        <taxon>Eukaryota</taxon>
        <taxon>Metazoa</taxon>
        <taxon>Ecdysozoa</taxon>
        <taxon>Nematoda</taxon>
        <taxon>Chromadorea</taxon>
        <taxon>Rhabditida</taxon>
        <taxon>Rhabditina</taxon>
        <taxon>Rhabditomorpha</taxon>
        <taxon>Strongyloidea</taxon>
        <taxon>Strongylidae</taxon>
        <taxon>Strongylus</taxon>
    </lineage>
</organism>
<dbReference type="OrthoDB" id="5851278at2759"/>
<keyword evidence="2" id="KW-1185">Reference proteome</keyword>
<sequence>MLMVKGAPGSGVEITTGYRTTASAVLIARDRIVDEQLLPGYDFNPKARRGLALISFTVMFDQCDETMAVGHTISMIRDMNVDVILGPTCSYRKF</sequence>
<proteinExistence type="predicted"/>
<evidence type="ECO:0000313" key="1">
    <source>
        <dbReference type="EMBL" id="VDM68368.1"/>
    </source>
</evidence>